<organism evidence="1 2">
    <name type="scientific">Enterococcus thailandicus</name>
    <dbReference type="NCBI Taxonomy" id="417368"/>
    <lineage>
        <taxon>Bacteria</taxon>
        <taxon>Bacillati</taxon>
        <taxon>Bacillota</taxon>
        <taxon>Bacilli</taxon>
        <taxon>Lactobacillales</taxon>
        <taxon>Enterococcaceae</taxon>
        <taxon>Enterococcus</taxon>
    </lineage>
</organism>
<dbReference type="EMBL" id="LWMN01000012">
    <property type="protein sequence ID" value="OAQ55741.1"/>
    <property type="molecule type" value="Genomic_DNA"/>
</dbReference>
<dbReference type="GeneID" id="77486145"/>
<dbReference type="CDD" id="cd07064">
    <property type="entry name" value="AlkD_like_1"/>
    <property type="match status" value="1"/>
</dbReference>
<dbReference type="GO" id="GO:0008168">
    <property type="term" value="F:methyltransferase activity"/>
    <property type="evidence" value="ECO:0007669"/>
    <property type="project" value="UniProtKB-KW"/>
</dbReference>
<dbReference type="SUPFAM" id="SSF48371">
    <property type="entry name" value="ARM repeat"/>
    <property type="match status" value="1"/>
</dbReference>
<keyword evidence="1" id="KW-0808">Transferase</keyword>
<protein>
    <submittedName>
        <fullName evidence="1">6-O-methylguanine DNA methyltransferase</fullName>
    </submittedName>
</protein>
<keyword evidence="2" id="KW-1185">Reference proteome</keyword>
<dbReference type="InterPro" id="IPR014825">
    <property type="entry name" value="DNA_alkylation"/>
</dbReference>
<dbReference type="Pfam" id="PF08713">
    <property type="entry name" value="DNA_alkylation"/>
    <property type="match status" value="1"/>
</dbReference>
<comment type="caution">
    <text evidence="1">The sequence shown here is derived from an EMBL/GenBank/DDBJ whole genome shotgun (WGS) entry which is preliminary data.</text>
</comment>
<evidence type="ECO:0000313" key="2">
    <source>
        <dbReference type="Proteomes" id="UP000078516"/>
    </source>
</evidence>
<dbReference type="InterPro" id="IPR016024">
    <property type="entry name" value="ARM-type_fold"/>
</dbReference>
<dbReference type="Gene3D" id="1.20.1660.10">
    <property type="entry name" value="Hypothetical protein (EF3068)"/>
    <property type="match status" value="1"/>
</dbReference>
<dbReference type="AlphaFoldDB" id="A0A179ER79"/>
<dbReference type="GO" id="GO:0032259">
    <property type="term" value="P:methylation"/>
    <property type="evidence" value="ECO:0007669"/>
    <property type="project" value="UniProtKB-KW"/>
</dbReference>
<gene>
    <name evidence="1" type="ORF">A6E74_06660</name>
</gene>
<sequence length="212" mass="25230">MEELIFPRNEEQAVPMAKYMKNHFPFAGVPKPERARLQKKFLVQSKQLEVTEVLSLAKKYYQKAEREYQYVAIELIQLNVRRLAFSDLVMLLSLVQEKEWWDSIDSWRKVYTTWCKAHPDQLEQVFNLFIQQEDFWLRRIAITLQLGLKEKVNQSLLKKAILQDRETTEFFIQKGIGWALRDYSKTNPGWVKDLLEQEALSKLAVREASKYL</sequence>
<accession>A0A179ER79</accession>
<proteinExistence type="predicted"/>
<reference evidence="1 2" key="1">
    <citation type="submission" date="2016-04" db="EMBL/GenBank/DDBJ databases">
        <title>Draft genome of an Enterococcus thailandicus strain isolated from bovine feces.</title>
        <authorList>
            <person name="Beukers A.G."/>
            <person name="Zaheer R."/>
            <person name="Goji N."/>
            <person name="Cook S.R."/>
            <person name="Amoako K."/>
            <person name="Chaves A.V."/>
            <person name="Ward M.P."/>
            <person name="Mcallister T.A."/>
        </authorList>
    </citation>
    <scope>NUCLEOTIDE SEQUENCE [LARGE SCALE GENOMIC DNA]</scope>
    <source>
        <strain evidence="1 2">F0711D 46</strain>
    </source>
</reference>
<dbReference type="Proteomes" id="UP000078516">
    <property type="component" value="Unassembled WGS sequence"/>
</dbReference>
<keyword evidence="1" id="KW-0489">Methyltransferase</keyword>
<dbReference type="Gene3D" id="1.25.40.290">
    <property type="entry name" value="ARM repeat domains"/>
    <property type="match status" value="1"/>
</dbReference>
<evidence type="ECO:0000313" key="1">
    <source>
        <dbReference type="EMBL" id="OAQ55741.1"/>
    </source>
</evidence>
<dbReference type="PANTHER" id="PTHR34070:SF1">
    <property type="entry name" value="DNA ALKYLATION REPAIR PROTEIN"/>
    <property type="match status" value="1"/>
</dbReference>
<dbReference type="KEGG" id="eth:CK496_00670"/>
<name>A0A179ER79_ENTTH</name>
<dbReference type="PANTHER" id="PTHR34070">
    <property type="entry name" value="ARMADILLO-TYPE FOLD"/>
    <property type="match status" value="1"/>
</dbReference>
<dbReference type="RefSeq" id="WP_067483446.1">
    <property type="nucleotide sequence ID" value="NZ_BSWX01000012.1"/>
</dbReference>